<keyword evidence="4" id="KW-1185">Reference proteome</keyword>
<dbReference type="NCBIfam" id="NF007479">
    <property type="entry name" value="PRK10069.1"/>
    <property type="match status" value="1"/>
</dbReference>
<dbReference type="GO" id="GO:0019380">
    <property type="term" value="P:3-phenylpropionate catabolic process"/>
    <property type="evidence" value="ECO:0007669"/>
    <property type="project" value="TreeGrafter"/>
</dbReference>
<dbReference type="SUPFAM" id="SSF54427">
    <property type="entry name" value="NTF2-like"/>
    <property type="match status" value="1"/>
</dbReference>
<accession>A0A5D0N9F7</accession>
<dbReference type="Pfam" id="PF00866">
    <property type="entry name" value="Ring_hydroxyl_B"/>
    <property type="match status" value="1"/>
</dbReference>
<keyword evidence="2" id="KW-0560">Oxidoreductase</keyword>
<dbReference type="InterPro" id="IPR000391">
    <property type="entry name" value="Rng_hydr_dOase-bsu"/>
</dbReference>
<dbReference type="PANTHER" id="PTHR41534:SF2">
    <property type="entry name" value="3-PHENYLPROPIONATE_CINNAMIC ACID DIOXYGENASE SUBUNIT BETA"/>
    <property type="match status" value="1"/>
</dbReference>
<dbReference type="PANTHER" id="PTHR41534">
    <property type="entry name" value="BLR3401 PROTEIN"/>
    <property type="match status" value="1"/>
</dbReference>
<comment type="similarity">
    <text evidence="1">Belongs to the bacterial ring-hydroxylating dioxygenase beta subunit family.</text>
</comment>
<dbReference type="GO" id="GO:0051213">
    <property type="term" value="F:dioxygenase activity"/>
    <property type="evidence" value="ECO:0007669"/>
    <property type="project" value="UniProtKB-KW"/>
</dbReference>
<dbReference type="EMBL" id="VSFG01000011">
    <property type="protein sequence ID" value="TYB41070.1"/>
    <property type="molecule type" value="Genomic_DNA"/>
</dbReference>
<organism evidence="3 4">
    <name type="scientific">Actinomadura chibensis</name>
    <dbReference type="NCBI Taxonomy" id="392828"/>
    <lineage>
        <taxon>Bacteria</taxon>
        <taxon>Bacillati</taxon>
        <taxon>Actinomycetota</taxon>
        <taxon>Actinomycetes</taxon>
        <taxon>Streptosporangiales</taxon>
        <taxon>Thermomonosporaceae</taxon>
        <taxon>Actinomadura</taxon>
    </lineage>
</organism>
<dbReference type="Gene3D" id="3.10.450.50">
    <property type="match status" value="1"/>
</dbReference>
<keyword evidence="3" id="KW-0223">Dioxygenase</keyword>
<evidence type="ECO:0000256" key="1">
    <source>
        <dbReference type="ARBA" id="ARBA00009570"/>
    </source>
</evidence>
<protein>
    <submittedName>
        <fullName evidence="3">Aromatic-ring-hydroxylating dioxygenase subunit beta</fullName>
    </submittedName>
</protein>
<dbReference type="Proteomes" id="UP000323380">
    <property type="component" value="Unassembled WGS sequence"/>
</dbReference>
<proteinExistence type="inferred from homology"/>
<name>A0A5D0N9F7_9ACTN</name>
<comment type="caution">
    <text evidence="3">The sequence shown here is derived from an EMBL/GenBank/DDBJ whole genome shotgun (WGS) entry which is preliminary data.</text>
</comment>
<dbReference type="CDD" id="cd00667">
    <property type="entry name" value="ring_hydroxylating_dioxygenases_beta"/>
    <property type="match status" value="1"/>
</dbReference>
<dbReference type="STRING" id="1220554.GCA_001552135_06212"/>
<evidence type="ECO:0000313" key="4">
    <source>
        <dbReference type="Proteomes" id="UP000323380"/>
    </source>
</evidence>
<evidence type="ECO:0000256" key="2">
    <source>
        <dbReference type="ARBA" id="ARBA00023002"/>
    </source>
</evidence>
<reference evidence="3 4" key="1">
    <citation type="submission" date="2019-08" db="EMBL/GenBank/DDBJ databases">
        <title>Actinomadura sp. nov. CYP1-5 isolated from mountain soil.</title>
        <authorList>
            <person name="Songsumanus A."/>
            <person name="Kuncharoen N."/>
            <person name="Kudo T."/>
            <person name="Yuki M."/>
            <person name="Igarashi Y."/>
            <person name="Tanasupawat S."/>
        </authorList>
    </citation>
    <scope>NUCLEOTIDE SEQUENCE [LARGE SCALE GENOMIC DNA]</scope>
    <source>
        <strain evidence="3 4">JCM 14158</strain>
    </source>
</reference>
<sequence>MSLDHVSDVRSATDAMLLQYRVEQFLYNEAQLLDTWLWDEWLELFADDVRYWMPLRKNRLRRQRTADEAPDGVQMALIDDDHAALKTRVGQMRSGRHWAEDPPSRCRHLVTNVRVTPTEAGPELRVRSNFVVYRNRLETEVDIWAGERQDVLRPSGGSFRIAARTILLDQNVVLSKNLSVFF</sequence>
<gene>
    <name evidence="3" type="ORF">FXF69_36720</name>
</gene>
<evidence type="ECO:0000313" key="3">
    <source>
        <dbReference type="EMBL" id="TYB41070.1"/>
    </source>
</evidence>
<dbReference type="RefSeq" id="WP_083981317.1">
    <property type="nucleotide sequence ID" value="NZ_VSFG01000011.1"/>
</dbReference>
<dbReference type="AlphaFoldDB" id="A0A5D0N9F7"/>
<dbReference type="InterPro" id="IPR032710">
    <property type="entry name" value="NTF2-like_dom_sf"/>
</dbReference>